<keyword evidence="2" id="KW-0560">Oxidoreductase</keyword>
<dbReference type="Gene3D" id="3.10.180.10">
    <property type="entry name" value="2,3-Dihydroxybiphenyl 1,2-Dioxygenase, domain 1"/>
    <property type="match status" value="2"/>
</dbReference>
<reference evidence="2" key="1">
    <citation type="submission" date="2019-11" db="EMBL/GenBank/DDBJ databases">
        <title>Whole genome comparisons of Staphylococcus agnetis isolates from cattle and chickens.</title>
        <authorList>
            <person name="Rhoads D."/>
            <person name="Shwani A."/>
            <person name="Adkins P."/>
            <person name="Calcutt M."/>
            <person name="Middleton J."/>
        </authorList>
    </citation>
    <scope>NUCLEOTIDE SEQUENCE</scope>
    <source>
        <strain evidence="2">1387</strain>
    </source>
</reference>
<evidence type="ECO:0000313" key="3">
    <source>
        <dbReference type="Proteomes" id="UP000646308"/>
    </source>
</evidence>
<dbReference type="AlphaFoldDB" id="A0A2T4MI28"/>
<dbReference type="SUPFAM" id="SSF54593">
    <property type="entry name" value="Glyoxalase/Bleomycin resistance protein/Dihydroxybiphenyl dioxygenase"/>
    <property type="match status" value="1"/>
</dbReference>
<name>A0A2T4MI28_9STAP</name>
<dbReference type="PANTHER" id="PTHR36110:SF4">
    <property type="entry name" value="RING-CLEAVING DIOXYGENASE MHQA-RELATED"/>
    <property type="match status" value="1"/>
</dbReference>
<dbReference type="GO" id="GO:0051213">
    <property type="term" value="F:dioxygenase activity"/>
    <property type="evidence" value="ECO:0007669"/>
    <property type="project" value="UniProtKB-KW"/>
</dbReference>
<keyword evidence="2" id="KW-0223">Dioxygenase</keyword>
<dbReference type="Proteomes" id="UP000646308">
    <property type="component" value="Unassembled WGS sequence"/>
</dbReference>
<dbReference type="EMBL" id="WMFL01000079">
    <property type="protein sequence ID" value="NJI02631.1"/>
    <property type="molecule type" value="Genomic_DNA"/>
</dbReference>
<dbReference type="InterPro" id="IPR004360">
    <property type="entry name" value="Glyas_Fos-R_dOase_dom"/>
</dbReference>
<evidence type="ECO:0000259" key="1">
    <source>
        <dbReference type="PROSITE" id="PS51819"/>
    </source>
</evidence>
<dbReference type="InterPro" id="IPR037523">
    <property type="entry name" value="VOC_core"/>
</dbReference>
<accession>A0A2T4MI28</accession>
<dbReference type="PROSITE" id="PS51819">
    <property type="entry name" value="VOC"/>
    <property type="match status" value="1"/>
</dbReference>
<feature type="domain" description="VOC" evidence="1">
    <location>
        <begin position="12"/>
        <end position="137"/>
    </location>
</feature>
<protein>
    <submittedName>
        <fullName evidence="2">Ring-cleaving dioxygenase</fullName>
    </submittedName>
</protein>
<proteinExistence type="predicted"/>
<dbReference type="InterPro" id="IPR052537">
    <property type="entry name" value="Extradiol_RC_dioxygenase"/>
</dbReference>
<gene>
    <name evidence="2" type="ORF">GLV84_07315</name>
</gene>
<sequence>MKGVSRLSKIIGHHHISMYTKNITRNKAFYLDVLGLDLIKETVNQDNETMPHIFYGNASGDPGTLLTFFEIPLAGTVYKGTNMIARIGLLVQDRNMLDLFEVKLEKHGISTQRGIYLHQDALYFDDPETLSFVMIANEGYKLPAHWHITNEETSTTAETILGMGPIEIHVEDIASTAHYLTEHLGYRKREGFEETVYTLNEKGFYSDIVLIQQDGPQVRPGKGYVHHYAFAIKKADMPTILDIHDHLPYQHSGVINRQWFESLYYRQNFITYEFATVEPGF</sequence>
<evidence type="ECO:0000313" key="2">
    <source>
        <dbReference type="EMBL" id="NJI02631.1"/>
    </source>
</evidence>
<dbReference type="Pfam" id="PF00903">
    <property type="entry name" value="Glyoxalase"/>
    <property type="match status" value="1"/>
</dbReference>
<dbReference type="PANTHER" id="PTHR36110">
    <property type="entry name" value="RING-CLEAVING DIOXYGENASE MHQE-RELATED"/>
    <property type="match status" value="1"/>
</dbReference>
<comment type="caution">
    <text evidence="2">The sequence shown here is derived from an EMBL/GenBank/DDBJ whole genome shotgun (WGS) entry which is preliminary data.</text>
</comment>
<organism evidence="2 3">
    <name type="scientific">Staphylococcus agnetis</name>
    <dbReference type="NCBI Taxonomy" id="985762"/>
    <lineage>
        <taxon>Bacteria</taxon>
        <taxon>Bacillati</taxon>
        <taxon>Bacillota</taxon>
        <taxon>Bacilli</taxon>
        <taxon>Bacillales</taxon>
        <taxon>Staphylococcaceae</taxon>
        <taxon>Staphylococcus</taxon>
    </lineage>
</organism>
<dbReference type="InterPro" id="IPR029068">
    <property type="entry name" value="Glyas_Bleomycin-R_OHBP_Dase"/>
</dbReference>